<dbReference type="Gene3D" id="1.10.10.10">
    <property type="entry name" value="Winged helix-like DNA-binding domain superfamily/Winged helix DNA-binding domain"/>
    <property type="match status" value="1"/>
</dbReference>
<feature type="domain" description="Integrase catalytic" evidence="1">
    <location>
        <begin position="130"/>
        <end position="228"/>
    </location>
</feature>
<dbReference type="AlphaFoldDB" id="A0A383ACY0"/>
<name>A0A383ACY0_9ZZZZ</name>
<dbReference type="InterPro" id="IPR050900">
    <property type="entry name" value="Transposase_IS3/IS150/IS904"/>
</dbReference>
<dbReference type="PROSITE" id="PS50994">
    <property type="entry name" value="INTEGRASE"/>
    <property type="match status" value="1"/>
</dbReference>
<dbReference type="InterPro" id="IPR036388">
    <property type="entry name" value="WH-like_DNA-bd_sf"/>
</dbReference>
<dbReference type="Gene3D" id="3.30.420.10">
    <property type="entry name" value="Ribonuclease H-like superfamily/Ribonuclease H"/>
    <property type="match status" value="1"/>
</dbReference>
<dbReference type="EMBL" id="UINC01191084">
    <property type="protein sequence ID" value="SVE05544.1"/>
    <property type="molecule type" value="Genomic_DNA"/>
</dbReference>
<feature type="non-terminal residue" evidence="2">
    <location>
        <position position="228"/>
    </location>
</feature>
<evidence type="ECO:0000259" key="1">
    <source>
        <dbReference type="PROSITE" id="PS50994"/>
    </source>
</evidence>
<evidence type="ECO:0000313" key="2">
    <source>
        <dbReference type="EMBL" id="SVE05544.1"/>
    </source>
</evidence>
<dbReference type="Pfam" id="PF13565">
    <property type="entry name" value="HTH_32"/>
    <property type="match status" value="1"/>
</dbReference>
<dbReference type="SUPFAM" id="SSF53098">
    <property type="entry name" value="Ribonuclease H-like"/>
    <property type="match status" value="1"/>
</dbReference>
<dbReference type="InterPro" id="IPR012337">
    <property type="entry name" value="RNaseH-like_sf"/>
</dbReference>
<dbReference type="Pfam" id="PF00665">
    <property type="entry name" value="rve"/>
    <property type="match status" value="1"/>
</dbReference>
<dbReference type="InterPro" id="IPR036397">
    <property type="entry name" value="RNaseH_sf"/>
</dbReference>
<dbReference type="InterPro" id="IPR010921">
    <property type="entry name" value="Trp_repressor/repl_initiator"/>
</dbReference>
<sequence>MRYTPAEKMEIIRLVEHSDIPVKQTLDGLGVARSSFYRWYNCYVEYGYDGLKASEKTPNRFWNKIPESERKWIRDISLSSSHVDKTPRELSAYITDKKGYFISESSVYRILKEFDLIFSPRYTVIKASDHYKNPTRRINEMWQTDFTYFKILGWGWYFLSTVLDDYSRYILSWKLYSTMAAEDVQDTLDMAIEYTGVDQINVKHKPRLLSDNGPCYLSSQLALYLKEN</sequence>
<accession>A0A383ACY0</accession>
<dbReference type="GO" id="GO:0043565">
    <property type="term" value="F:sequence-specific DNA binding"/>
    <property type="evidence" value="ECO:0007669"/>
    <property type="project" value="InterPro"/>
</dbReference>
<reference evidence="2" key="1">
    <citation type="submission" date="2018-05" db="EMBL/GenBank/DDBJ databases">
        <authorList>
            <person name="Lanie J.A."/>
            <person name="Ng W.-L."/>
            <person name="Kazmierczak K.M."/>
            <person name="Andrzejewski T.M."/>
            <person name="Davidsen T.M."/>
            <person name="Wayne K.J."/>
            <person name="Tettelin H."/>
            <person name="Glass J.I."/>
            <person name="Rusch D."/>
            <person name="Podicherti R."/>
            <person name="Tsui H.-C.T."/>
            <person name="Winkler M.E."/>
        </authorList>
    </citation>
    <scope>NUCLEOTIDE SEQUENCE</scope>
</reference>
<dbReference type="PANTHER" id="PTHR46889">
    <property type="entry name" value="TRANSPOSASE INSF FOR INSERTION SEQUENCE IS3B-RELATED"/>
    <property type="match status" value="1"/>
</dbReference>
<gene>
    <name evidence="2" type="ORF">METZ01_LOCUS458398</name>
</gene>
<dbReference type="InterPro" id="IPR001584">
    <property type="entry name" value="Integrase_cat-core"/>
</dbReference>
<dbReference type="GO" id="GO:0015074">
    <property type="term" value="P:DNA integration"/>
    <property type="evidence" value="ECO:0007669"/>
    <property type="project" value="InterPro"/>
</dbReference>
<organism evidence="2">
    <name type="scientific">marine metagenome</name>
    <dbReference type="NCBI Taxonomy" id="408172"/>
    <lineage>
        <taxon>unclassified sequences</taxon>
        <taxon>metagenomes</taxon>
        <taxon>ecological metagenomes</taxon>
    </lineage>
</organism>
<dbReference type="SUPFAM" id="SSF48295">
    <property type="entry name" value="TrpR-like"/>
    <property type="match status" value="1"/>
</dbReference>
<proteinExistence type="predicted"/>
<dbReference type="PANTHER" id="PTHR46889:SF4">
    <property type="entry name" value="TRANSPOSASE INSO FOR INSERTION SEQUENCE ELEMENT IS911B-RELATED"/>
    <property type="match status" value="1"/>
</dbReference>
<protein>
    <recommendedName>
        <fullName evidence="1">Integrase catalytic domain-containing protein</fullName>
    </recommendedName>
</protein>